<dbReference type="InterPro" id="IPR047218">
    <property type="entry name" value="YocR/YhdH-like"/>
</dbReference>
<dbReference type="AlphaFoldDB" id="A0AA43RII5"/>
<dbReference type="NCBIfam" id="NF037979">
    <property type="entry name" value="Na_transp"/>
    <property type="match status" value="1"/>
</dbReference>
<protein>
    <submittedName>
        <fullName evidence="7">Sodium-dependent transporter</fullName>
    </submittedName>
</protein>
<feature type="transmembrane region" description="Helical" evidence="6">
    <location>
        <begin position="35"/>
        <end position="62"/>
    </location>
</feature>
<gene>
    <name evidence="7" type="ORF">Q3982_07105</name>
</gene>
<name>A0AA43RII5_9ACTN</name>
<reference evidence="7" key="1">
    <citation type="submission" date="2023-07" db="EMBL/GenBank/DDBJ databases">
        <title>Between Cages and Wild: Unraveling the Impact of Captivity on Animal Microbiomes and Antimicrobial Resistance.</title>
        <authorList>
            <person name="Schmartz G.P."/>
            <person name="Rehner J."/>
            <person name="Schuff M.J."/>
            <person name="Becker S.L."/>
            <person name="Kravczyk M."/>
            <person name="Gurevich A."/>
            <person name="Francke R."/>
            <person name="Mueller R."/>
            <person name="Keller V."/>
            <person name="Keller A."/>
        </authorList>
    </citation>
    <scope>NUCLEOTIDE SEQUENCE</scope>
    <source>
        <strain evidence="7">S12M_St_49</strain>
    </source>
</reference>
<feature type="transmembrane region" description="Helical" evidence="6">
    <location>
        <begin position="120"/>
        <end position="144"/>
    </location>
</feature>
<feature type="transmembrane region" description="Helical" evidence="6">
    <location>
        <begin position="74"/>
        <end position="99"/>
    </location>
</feature>
<keyword evidence="5 6" id="KW-0472">Membrane</keyword>
<feature type="transmembrane region" description="Helical" evidence="6">
    <location>
        <begin position="207"/>
        <end position="227"/>
    </location>
</feature>
<evidence type="ECO:0000256" key="5">
    <source>
        <dbReference type="ARBA" id="ARBA00023136"/>
    </source>
</evidence>
<dbReference type="InterPro" id="IPR000175">
    <property type="entry name" value="Na/ntran_symport"/>
</dbReference>
<dbReference type="PROSITE" id="PS50267">
    <property type="entry name" value="NA_NEUROTRAN_SYMP_3"/>
    <property type="match status" value="1"/>
</dbReference>
<evidence type="ECO:0000313" key="8">
    <source>
        <dbReference type="Proteomes" id="UP001168575"/>
    </source>
</evidence>
<evidence type="ECO:0000256" key="3">
    <source>
        <dbReference type="ARBA" id="ARBA00022692"/>
    </source>
</evidence>
<dbReference type="GO" id="GO:0016020">
    <property type="term" value="C:membrane"/>
    <property type="evidence" value="ECO:0007669"/>
    <property type="project" value="UniProtKB-SubCell"/>
</dbReference>
<keyword evidence="4 6" id="KW-1133">Transmembrane helix</keyword>
<dbReference type="PANTHER" id="PTHR42948">
    <property type="entry name" value="TRANSPORTER"/>
    <property type="match status" value="1"/>
</dbReference>
<dbReference type="InterPro" id="IPR037272">
    <property type="entry name" value="SNS_sf"/>
</dbReference>
<feature type="transmembrane region" description="Helical" evidence="6">
    <location>
        <begin position="6"/>
        <end position="23"/>
    </location>
</feature>
<comment type="caution">
    <text evidence="7">The sequence shown here is derived from an EMBL/GenBank/DDBJ whole genome shotgun (WGS) entry which is preliminary data.</text>
</comment>
<evidence type="ECO:0000256" key="6">
    <source>
        <dbReference type="SAM" id="Phobius"/>
    </source>
</evidence>
<dbReference type="PANTHER" id="PTHR42948:SF1">
    <property type="entry name" value="TRANSPORTER"/>
    <property type="match status" value="1"/>
</dbReference>
<dbReference type="CDD" id="cd10336">
    <property type="entry name" value="SLC6sbd_Tyt1-Like"/>
    <property type="match status" value="1"/>
</dbReference>
<dbReference type="EMBL" id="JAUMVS010000166">
    <property type="protein sequence ID" value="MDO4842424.1"/>
    <property type="molecule type" value="Genomic_DNA"/>
</dbReference>
<keyword evidence="3 6" id="KW-0812">Transmembrane</keyword>
<evidence type="ECO:0000256" key="2">
    <source>
        <dbReference type="ARBA" id="ARBA00022448"/>
    </source>
</evidence>
<sequence length="319" mass="34158">PVESFAWAFVFVGCTILVVALGVEKGIEKSNLIMMPLLVVIAIGIAIFTLSQPGAAAGAAYYLLPDFSKISPELLIATLGQLFYSMSLAMGIMITYGSYSKKDSSLTQSTAQIAGFDFGISFFAGLMIIPAAFISLGGGDAIAAKAGPSLMFITLPEVFQQMGNAGQIVGALFFILVFFAALTSAISLTETLVSIVQDGAHVKRKTALLWVVGYFIVTVTLVNLGYNKLSFIEPLGAGSSILDFLDFLSNTIMMPIVAILTCLFVGWVIKPKEIIDEVRISSKFRLANLWAFNIKYVAPILIAIILISYTAAQFGLITI</sequence>
<evidence type="ECO:0000313" key="7">
    <source>
        <dbReference type="EMBL" id="MDO4842424.1"/>
    </source>
</evidence>
<dbReference type="Proteomes" id="UP001168575">
    <property type="component" value="Unassembled WGS sequence"/>
</dbReference>
<accession>A0AA43RII5</accession>
<feature type="transmembrane region" description="Helical" evidence="6">
    <location>
        <begin position="290"/>
        <end position="312"/>
    </location>
</feature>
<dbReference type="SUPFAM" id="SSF161070">
    <property type="entry name" value="SNF-like"/>
    <property type="match status" value="1"/>
</dbReference>
<dbReference type="Pfam" id="PF00209">
    <property type="entry name" value="SNF"/>
    <property type="match status" value="1"/>
</dbReference>
<proteinExistence type="predicted"/>
<evidence type="ECO:0000256" key="1">
    <source>
        <dbReference type="ARBA" id="ARBA00004141"/>
    </source>
</evidence>
<keyword evidence="8" id="KW-1185">Reference proteome</keyword>
<feature type="transmembrane region" description="Helical" evidence="6">
    <location>
        <begin position="164"/>
        <end position="186"/>
    </location>
</feature>
<evidence type="ECO:0000256" key="4">
    <source>
        <dbReference type="ARBA" id="ARBA00022989"/>
    </source>
</evidence>
<keyword evidence="2" id="KW-0813">Transport</keyword>
<feature type="transmembrane region" description="Helical" evidence="6">
    <location>
        <begin position="247"/>
        <end position="269"/>
    </location>
</feature>
<feature type="non-terminal residue" evidence="7">
    <location>
        <position position="1"/>
    </location>
</feature>
<organism evidence="7 8">
    <name type="scientific">Phoenicibacter congonensis</name>
    <dbReference type="NCBI Taxonomy" id="1944646"/>
    <lineage>
        <taxon>Bacteria</taxon>
        <taxon>Bacillati</taxon>
        <taxon>Actinomycetota</taxon>
        <taxon>Coriobacteriia</taxon>
        <taxon>Eggerthellales</taxon>
        <taxon>Eggerthellaceae</taxon>
        <taxon>Phoenicibacter</taxon>
    </lineage>
</organism>
<comment type="subcellular location">
    <subcellularLocation>
        <location evidence="1">Membrane</location>
        <topology evidence="1">Multi-pass membrane protein</topology>
    </subcellularLocation>
</comment>